<protein>
    <recommendedName>
        <fullName evidence="4">Secreted phosphoprotein 24</fullName>
    </recommendedName>
    <alternativeName>
        <fullName evidence="9">Secreted phosphoprotein 2</fullName>
    </alternativeName>
</protein>
<comment type="similarity">
    <text evidence="3">Belongs to the SPP2 family.</text>
</comment>
<keyword evidence="8" id="KW-1015">Disulfide bond</keyword>
<dbReference type="SUPFAM" id="SSF54403">
    <property type="entry name" value="Cystatin/monellin"/>
    <property type="match status" value="1"/>
</dbReference>
<comment type="function">
    <text evidence="1">Could coordinate an aspect of bone turnover.</text>
</comment>
<sequence>AQILYYSDSGTPCDQSTSSQTPKAVNATIAKVNQMFAMNNLLRIVSCQVLHATDLGEGATDFEIVIDVQETVCAVNSGLDPANCTLLPTQDAKSATCTSQVQVRRNISPIVMVQCMNMSMTTSTPTSSSNSTSIPTPTSTSTINSTSTSTPTLTTTTTTTNTTTTTTTTTTVTTTTTTTTTIKSSSSSSSSEKQ</sequence>
<evidence type="ECO:0000256" key="9">
    <source>
        <dbReference type="ARBA" id="ARBA00029627"/>
    </source>
</evidence>
<accession>A0A401RFW6</accession>
<reference evidence="11 12" key="1">
    <citation type="journal article" date="2018" name="Nat. Ecol. Evol.">
        <title>Shark genomes provide insights into elasmobranch evolution and the origin of vertebrates.</title>
        <authorList>
            <person name="Hara Y"/>
            <person name="Yamaguchi K"/>
            <person name="Onimaru K"/>
            <person name="Kadota M"/>
            <person name="Koyanagi M"/>
            <person name="Keeley SD"/>
            <person name="Tatsumi K"/>
            <person name="Tanaka K"/>
            <person name="Motone F"/>
            <person name="Kageyama Y"/>
            <person name="Nozu R"/>
            <person name="Adachi N"/>
            <person name="Nishimura O"/>
            <person name="Nakagawa R"/>
            <person name="Tanegashima C"/>
            <person name="Kiyatake I"/>
            <person name="Matsumoto R"/>
            <person name="Murakumo K"/>
            <person name="Nishida K"/>
            <person name="Terakita A"/>
            <person name="Kuratani S"/>
            <person name="Sato K"/>
            <person name="Hyodo S Kuraku.S."/>
        </authorList>
    </citation>
    <scope>NUCLEOTIDE SEQUENCE [LARGE SCALE GENOMIC DNA]</scope>
</reference>
<dbReference type="PANTHER" id="PTHR15444:SF4">
    <property type="entry name" value="SECRETED PHOSPHOPROTEIN 24"/>
    <property type="match status" value="1"/>
</dbReference>
<dbReference type="Proteomes" id="UP000287033">
    <property type="component" value="Unassembled WGS sequence"/>
</dbReference>
<dbReference type="GO" id="GO:0005576">
    <property type="term" value="C:extracellular region"/>
    <property type="evidence" value="ECO:0007669"/>
    <property type="project" value="UniProtKB-SubCell"/>
</dbReference>
<evidence type="ECO:0000256" key="7">
    <source>
        <dbReference type="ARBA" id="ARBA00022729"/>
    </source>
</evidence>
<gene>
    <name evidence="11" type="ORF">chiPu_0017431</name>
</gene>
<comment type="caution">
    <text evidence="11">The sequence shown here is derived from an EMBL/GenBank/DDBJ whole genome shotgun (WGS) entry which is preliminary data.</text>
</comment>
<proteinExistence type="inferred from homology"/>
<feature type="region of interest" description="Disordered" evidence="10">
    <location>
        <begin position="121"/>
        <end position="171"/>
    </location>
</feature>
<evidence type="ECO:0000256" key="2">
    <source>
        <dbReference type="ARBA" id="ARBA00004613"/>
    </source>
</evidence>
<evidence type="ECO:0000256" key="3">
    <source>
        <dbReference type="ARBA" id="ARBA00008576"/>
    </source>
</evidence>
<evidence type="ECO:0000256" key="8">
    <source>
        <dbReference type="ARBA" id="ARBA00023157"/>
    </source>
</evidence>
<evidence type="ECO:0000313" key="12">
    <source>
        <dbReference type="Proteomes" id="UP000287033"/>
    </source>
</evidence>
<evidence type="ECO:0000313" key="11">
    <source>
        <dbReference type="EMBL" id="GCC17052.1"/>
    </source>
</evidence>
<keyword evidence="6" id="KW-0597">Phosphoprotein</keyword>
<evidence type="ECO:0000256" key="10">
    <source>
        <dbReference type="SAM" id="MobiDB-lite"/>
    </source>
</evidence>
<dbReference type="AlphaFoldDB" id="A0A401RFW6"/>
<keyword evidence="7" id="KW-0732">Signal</keyword>
<evidence type="ECO:0000256" key="6">
    <source>
        <dbReference type="ARBA" id="ARBA00022553"/>
    </source>
</evidence>
<dbReference type="Pfam" id="PF07448">
    <property type="entry name" value="Spp-24"/>
    <property type="match status" value="1"/>
</dbReference>
<dbReference type="Gene3D" id="3.10.450.10">
    <property type="match status" value="1"/>
</dbReference>
<evidence type="ECO:0000256" key="4">
    <source>
        <dbReference type="ARBA" id="ARBA00020365"/>
    </source>
</evidence>
<dbReference type="InterPro" id="IPR046350">
    <property type="entry name" value="Cystatin_sf"/>
</dbReference>
<dbReference type="InterPro" id="IPR010892">
    <property type="entry name" value="Spp-24"/>
</dbReference>
<dbReference type="PANTHER" id="PTHR15444">
    <property type="entry name" value="SECRETED PHOSPHOPROTEIN 24"/>
    <property type="match status" value="1"/>
</dbReference>
<dbReference type="EMBL" id="BEZZ01001285">
    <property type="protein sequence ID" value="GCC17052.1"/>
    <property type="molecule type" value="Genomic_DNA"/>
</dbReference>
<evidence type="ECO:0000256" key="5">
    <source>
        <dbReference type="ARBA" id="ARBA00022525"/>
    </source>
</evidence>
<organism evidence="11 12">
    <name type="scientific">Chiloscyllium punctatum</name>
    <name type="common">Brownbanded bambooshark</name>
    <name type="synonym">Hemiscyllium punctatum</name>
    <dbReference type="NCBI Taxonomy" id="137246"/>
    <lineage>
        <taxon>Eukaryota</taxon>
        <taxon>Metazoa</taxon>
        <taxon>Chordata</taxon>
        <taxon>Craniata</taxon>
        <taxon>Vertebrata</taxon>
        <taxon>Chondrichthyes</taxon>
        <taxon>Elasmobranchii</taxon>
        <taxon>Galeomorphii</taxon>
        <taxon>Galeoidea</taxon>
        <taxon>Orectolobiformes</taxon>
        <taxon>Hemiscylliidae</taxon>
        <taxon>Chiloscyllium</taxon>
    </lineage>
</organism>
<keyword evidence="12" id="KW-1185">Reference proteome</keyword>
<keyword evidence="5" id="KW-0964">Secreted</keyword>
<feature type="non-terminal residue" evidence="11">
    <location>
        <position position="1"/>
    </location>
</feature>
<dbReference type="GO" id="GO:0046849">
    <property type="term" value="P:bone remodeling"/>
    <property type="evidence" value="ECO:0007669"/>
    <property type="project" value="InterPro"/>
</dbReference>
<name>A0A401RFW6_CHIPU</name>
<comment type="subcellular location">
    <subcellularLocation>
        <location evidence="2">Secreted</location>
    </subcellularLocation>
</comment>
<evidence type="ECO:0000256" key="1">
    <source>
        <dbReference type="ARBA" id="ARBA00002371"/>
    </source>
</evidence>
<dbReference type="OrthoDB" id="9944258at2759"/>